<dbReference type="OrthoDB" id="3535940at2"/>
<sequence length="101" mass="11307">MSGRDGAAAALRAELERLGITGACELGDGVTLSVWVGLVVRFRDGFYRWREGSVKCRHLGTDPTGCAIRIARRHAELQTDVPLWWEDLAKILREEAAEDRR</sequence>
<organism evidence="1 2">
    <name type="scientific">Planomonospora sphaerica</name>
    <dbReference type="NCBI Taxonomy" id="161355"/>
    <lineage>
        <taxon>Bacteria</taxon>
        <taxon>Bacillati</taxon>
        <taxon>Actinomycetota</taxon>
        <taxon>Actinomycetes</taxon>
        <taxon>Streptosporangiales</taxon>
        <taxon>Streptosporangiaceae</taxon>
        <taxon>Planomonospora</taxon>
    </lineage>
</organism>
<dbReference type="EMBL" id="BDCX01000007">
    <property type="protein sequence ID" value="GAT67483.1"/>
    <property type="molecule type" value="Genomic_DNA"/>
</dbReference>
<reference evidence="1 2" key="1">
    <citation type="journal article" date="2016" name="Genome Announc.">
        <title>Draft Genome Sequence of Planomonospora sphaerica JCM9374, a Rare Actinomycete.</title>
        <authorList>
            <person name="Dohra H."/>
            <person name="Suzuki T."/>
            <person name="Inoue Y."/>
            <person name="Kodani S."/>
        </authorList>
    </citation>
    <scope>NUCLEOTIDE SEQUENCE [LARGE SCALE GENOMIC DNA]</scope>
    <source>
        <strain evidence="1 2">JCM 9374</strain>
    </source>
</reference>
<dbReference type="STRING" id="161355.PS9374_03138"/>
<comment type="caution">
    <text evidence="1">The sequence shown here is derived from an EMBL/GenBank/DDBJ whole genome shotgun (WGS) entry which is preliminary data.</text>
</comment>
<proteinExistence type="predicted"/>
<evidence type="ECO:0000313" key="1">
    <source>
        <dbReference type="EMBL" id="GAT67483.1"/>
    </source>
</evidence>
<dbReference type="AlphaFoldDB" id="A0A161MBQ3"/>
<keyword evidence="2" id="KW-1185">Reference proteome</keyword>
<reference evidence="2" key="2">
    <citation type="submission" date="2016-04" db="EMBL/GenBank/DDBJ databases">
        <title>Planomonospora sphaerica JCM9374 whole genome shotgun sequence.</title>
        <authorList>
            <person name="Suzuki T."/>
            <person name="Dohra H."/>
            <person name="Kodani S."/>
        </authorList>
    </citation>
    <scope>NUCLEOTIDE SEQUENCE [LARGE SCALE GENOMIC DNA]</scope>
    <source>
        <strain evidence="2">JCM 9374</strain>
    </source>
</reference>
<evidence type="ECO:0000313" key="2">
    <source>
        <dbReference type="Proteomes" id="UP000077701"/>
    </source>
</evidence>
<dbReference type="Proteomes" id="UP000077701">
    <property type="component" value="Unassembled WGS sequence"/>
</dbReference>
<dbReference type="RefSeq" id="WP_068897554.1">
    <property type="nucleotide sequence ID" value="NZ_BDCX01000007.1"/>
</dbReference>
<gene>
    <name evidence="1" type="ORF">PS9374_03138</name>
</gene>
<protein>
    <submittedName>
        <fullName evidence="1">Uncharacterized protein</fullName>
    </submittedName>
</protein>
<accession>A0A161MBQ3</accession>
<name>A0A161MBQ3_9ACTN</name>